<evidence type="ECO:0000313" key="1">
    <source>
        <dbReference type="EMBL" id="KAH6936960.1"/>
    </source>
</evidence>
<keyword evidence="2" id="KW-1185">Reference proteome</keyword>
<evidence type="ECO:0000313" key="2">
    <source>
        <dbReference type="Proteomes" id="UP000821845"/>
    </source>
</evidence>
<proteinExistence type="predicted"/>
<protein>
    <submittedName>
        <fullName evidence="1">Uncharacterized protein</fullName>
    </submittedName>
</protein>
<comment type="caution">
    <text evidence="1">The sequence shown here is derived from an EMBL/GenBank/DDBJ whole genome shotgun (WGS) entry which is preliminary data.</text>
</comment>
<gene>
    <name evidence="1" type="ORF">HPB50_024442</name>
</gene>
<name>A0ACB7SQP1_HYAAI</name>
<dbReference type="EMBL" id="CM023483">
    <property type="protein sequence ID" value="KAH6936960.1"/>
    <property type="molecule type" value="Genomic_DNA"/>
</dbReference>
<sequence length="91" mass="9882">MPGPEIEKMTTRCCGQRASRPDMALVKAAVGVLAGLFLALSGLATYVFFPAILKTQVELNDIEAAKNEGAVKVTVEVFHRLSGYRRCRNSP</sequence>
<accession>A0ACB7SQP1</accession>
<reference evidence="1" key="1">
    <citation type="submission" date="2020-05" db="EMBL/GenBank/DDBJ databases">
        <title>Large-scale comparative analyses of tick genomes elucidate their genetic diversity and vector capacities.</title>
        <authorList>
            <person name="Jia N."/>
            <person name="Wang J."/>
            <person name="Shi W."/>
            <person name="Du L."/>
            <person name="Sun Y."/>
            <person name="Zhan W."/>
            <person name="Jiang J."/>
            <person name="Wang Q."/>
            <person name="Zhang B."/>
            <person name="Ji P."/>
            <person name="Sakyi L.B."/>
            <person name="Cui X."/>
            <person name="Yuan T."/>
            <person name="Jiang B."/>
            <person name="Yang W."/>
            <person name="Lam T.T.-Y."/>
            <person name="Chang Q."/>
            <person name="Ding S."/>
            <person name="Wang X."/>
            <person name="Zhu J."/>
            <person name="Ruan X."/>
            <person name="Zhao L."/>
            <person name="Wei J."/>
            <person name="Que T."/>
            <person name="Du C."/>
            <person name="Cheng J."/>
            <person name="Dai P."/>
            <person name="Han X."/>
            <person name="Huang E."/>
            <person name="Gao Y."/>
            <person name="Liu J."/>
            <person name="Shao H."/>
            <person name="Ye R."/>
            <person name="Li L."/>
            <person name="Wei W."/>
            <person name="Wang X."/>
            <person name="Wang C."/>
            <person name="Yang T."/>
            <person name="Huo Q."/>
            <person name="Li W."/>
            <person name="Guo W."/>
            <person name="Chen H."/>
            <person name="Zhou L."/>
            <person name="Ni X."/>
            <person name="Tian J."/>
            <person name="Zhou Y."/>
            <person name="Sheng Y."/>
            <person name="Liu T."/>
            <person name="Pan Y."/>
            <person name="Xia L."/>
            <person name="Li J."/>
            <person name="Zhao F."/>
            <person name="Cao W."/>
        </authorList>
    </citation>
    <scope>NUCLEOTIDE SEQUENCE</scope>
    <source>
        <strain evidence="1">Hyas-2018</strain>
    </source>
</reference>
<dbReference type="Proteomes" id="UP000821845">
    <property type="component" value="Chromosome 3"/>
</dbReference>
<organism evidence="1 2">
    <name type="scientific">Hyalomma asiaticum</name>
    <name type="common">Tick</name>
    <dbReference type="NCBI Taxonomy" id="266040"/>
    <lineage>
        <taxon>Eukaryota</taxon>
        <taxon>Metazoa</taxon>
        <taxon>Ecdysozoa</taxon>
        <taxon>Arthropoda</taxon>
        <taxon>Chelicerata</taxon>
        <taxon>Arachnida</taxon>
        <taxon>Acari</taxon>
        <taxon>Parasitiformes</taxon>
        <taxon>Ixodida</taxon>
        <taxon>Ixodoidea</taxon>
        <taxon>Ixodidae</taxon>
        <taxon>Hyalomminae</taxon>
        <taxon>Hyalomma</taxon>
    </lineage>
</organism>